<evidence type="ECO:0000256" key="2">
    <source>
        <dbReference type="ARBA" id="ARBA00022833"/>
    </source>
</evidence>
<dbReference type="GO" id="GO:0003677">
    <property type="term" value="F:DNA binding"/>
    <property type="evidence" value="ECO:0007669"/>
    <property type="project" value="UniProtKB-KW"/>
</dbReference>
<keyword evidence="10" id="KW-1185">Reference proteome</keyword>
<evidence type="ECO:0000259" key="8">
    <source>
        <dbReference type="SMART" id="SM00906"/>
    </source>
</evidence>
<dbReference type="GO" id="GO:0006351">
    <property type="term" value="P:DNA-templated transcription"/>
    <property type="evidence" value="ECO:0007669"/>
    <property type="project" value="InterPro"/>
</dbReference>
<keyword evidence="2" id="KW-0862">Zinc</keyword>
<keyword evidence="6" id="KW-0539">Nucleus</keyword>
<dbReference type="SMART" id="SM00906">
    <property type="entry name" value="Fungal_trans"/>
    <property type="match status" value="1"/>
</dbReference>
<evidence type="ECO:0000256" key="3">
    <source>
        <dbReference type="ARBA" id="ARBA00023015"/>
    </source>
</evidence>
<dbReference type="PANTHER" id="PTHR31313:SF86">
    <property type="entry name" value="ZN(2)-C6 FUNGAL-TYPE DOMAIN-CONTAINING PROTEIN"/>
    <property type="match status" value="1"/>
</dbReference>
<feature type="domain" description="Xylanolytic transcriptional activator regulatory" evidence="8">
    <location>
        <begin position="149"/>
        <end position="228"/>
    </location>
</feature>
<protein>
    <recommendedName>
        <fullName evidence="8">Xylanolytic transcriptional activator regulatory domain-containing protein</fullName>
    </recommendedName>
</protein>
<organism evidence="9 10">
    <name type="scientific">Alternaria atra</name>
    <dbReference type="NCBI Taxonomy" id="119953"/>
    <lineage>
        <taxon>Eukaryota</taxon>
        <taxon>Fungi</taxon>
        <taxon>Dikarya</taxon>
        <taxon>Ascomycota</taxon>
        <taxon>Pezizomycotina</taxon>
        <taxon>Dothideomycetes</taxon>
        <taxon>Pleosporomycetidae</taxon>
        <taxon>Pleosporales</taxon>
        <taxon>Pleosporineae</taxon>
        <taxon>Pleosporaceae</taxon>
        <taxon>Alternaria</taxon>
        <taxon>Alternaria sect. Ulocladioides</taxon>
    </lineage>
</organism>
<evidence type="ECO:0000256" key="1">
    <source>
        <dbReference type="ARBA" id="ARBA00022723"/>
    </source>
</evidence>
<dbReference type="RefSeq" id="XP_043175119.1">
    <property type="nucleotide sequence ID" value="XM_043319184.1"/>
</dbReference>
<dbReference type="InterPro" id="IPR007219">
    <property type="entry name" value="XnlR_reg_dom"/>
</dbReference>
<gene>
    <name evidence="9" type="ORF">ALTATR162_LOCUS11542</name>
</gene>
<evidence type="ECO:0000256" key="5">
    <source>
        <dbReference type="ARBA" id="ARBA00023163"/>
    </source>
</evidence>
<feature type="region of interest" description="Disordered" evidence="7">
    <location>
        <begin position="505"/>
        <end position="541"/>
    </location>
</feature>
<evidence type="ECO:0000256" key="4">
    <source>
        <dbReference type="ARBA" id="ARBA00023125"/>
    </source>
</evidence>
<dbReference type="Pfam" id="PF04082">
    <property type="entry name" value="Fungal_trans"/>
    <property type="match status" value="1"/>
</dbReference>
<keyword evidence="1" id="KW-0479">Metal-binding</keyword>
<dbReference type="GeneID" id="67011826"/>
<evidence type="ECO:0000256" key="7">
    <source>
        <dbReference type="SAM" id="MobiDB-lite"/>
    </source>
</evidence>
<feature type="region of interest" description="Disordered" evidence="7">
    <location>
        <begin position="465"/>
        <end position="487"/>
    </location>
</feature>
<proteinExistence type="predicted"/>
<dbReference type="AlphaFoldDB" id="A0A8J2N596"/>
<dbReference type="CDD" id="cd12148">
    <property type="entry name" value="fungal_TF_MHR"/>
    <property type="match status" value="1"/>
</dbReference>
<name>A0A8J2N596_9PLEO</name>
<feature type="compositionally biased region" description="Polar residues" evidence="7">
    <location>
        <begin position="467"/>
        <end position="487"/>
    </location>
</feature>
<evidence type="ECO:0000256" key="6">
    <source>
        <dbReference type="ARBA" id="ARBA00023242"/>
    </source>
</evidence>
<keyword evidence="3" id="KW-0805">Transcription regulation</keyword>
<accession>A0A8J2N596</accession>
<dbReference type="GO" id="GO:0008270">
    <property type="term" value="F:zinc ion binding"/>
    <property type="evidence" value="ECO:0007669"/>
    <property type="project" value="InterPro"/>
</dbReference>
<keyword evidence="5" id="KW-0804">Transcription</keyword>
<keyword evidence="4" id="KW-0238">DNA-binding</keyword>
<evidence type="ECO:0000313" key="10">
    <source>
        <dbReference type="Proteomes" id="UP000676310"/>
    </source>
</evidence>
<evidence type="ECO:0000313" key="9">
    <source>
        <dbReference type="EMBL" id="CAG5186283.1"/>
    </source>
</evidence>
<dbReference type="EMBL" id="CAJRGZ010000030">
    <property type="protein sequence ID" value="CAG5186283.1"/>
    <property type="molecule type" value="Genomic_DNA"/>
</dbReference>
<dbReference type="InterPro" id="IPR051615">
    <property type="entry name" value="Transcr_Regulatory_Elem"/>
</dbReference>
<dbReference type="OrthoDB" id="4161332at2759"/>
<dbReference type="Proteomes" id="UP000676310">
    <property type="component" value="Unassembled WGS sequence"/>
</dbReference>
<feature type="compositionally biased region" description="Polar residues" evidence="7">
    <location>
        <begin position="518"/>
        <end position="541"/>
    </location>
</feature>
<comment type="caution">
    <text evidence="9">The sequence shown here is derived from an EMBL/GenBank/DDBJ whole genome shotgun (WGS) entry which is preliminary data.</text>
</comment>
<reference evidence="9" key="1">
    <citation type="submission" date="2021-05" db="EMBL/GenBank/DDBJ databases">
        <authorList>
            <person name="Stam R."/>
        </authorList>
    </citation>
    <scope>NUCLEOTIDE SEQUENCE</scope>
    <source>
        <strain evidence="9">CS162</strain>
    </source>
</reference>
<dbReference type="PANTHER" id="PTHR31313">
    <property type="entry name" value="TY1 ENHANCER ACTIVATOR"/>
    <property type="match status" value="1"/>
</dbReference>
<sequence>MPDEWVEKGLVAEAARQRQLETLNHRLGKLDFDGVEPELGMHLLSLHWNRQHHSFLTTYRPAFMRDMACGGPYFSKLLLNAIYFGASKFSPRHEVRRVVDDVRTAGWQFRQRVRELLGGALDKSEITTIQALLVMTNSLFALGDERSAAWLYAGLAFRMIVDLGIHVDTPVLSGSRKLSDEDHEIRRRVFWAAFVVDKIQSLYQGRPVTMKESDTLVPIKFQDTYEELEHWTPFSYSTQSDATYLGSPAYSISTFRQLCQLSVILSDILSTIYTERSFDASPAELSSKLESIHQKLITWRRLLPEHLAIDVNQAAMTPPPHVLSLYALYNVLTILLHRPFVADGHLYNTSRAISVNSFMACATAADDIVQLLRVYDKAFSVRRAPYLISYATYVAATVHVRIAARRGPGSQAHSSLEACLAVFRENQETNWAVRRANAIVQNLMKRLGVAMSNPDDTRINRDVCYGSHNSTPGVSPSRLTSRQPSSQSLDIDGIIQSFVREREQEPSHIVQPGLAGSANPSDMATPAQSHLAHSTTETSNRPYDNTATWMYQDQQQLFNEQPVTVDDLLYGFHGSELDNIPILDWDV</sequence>